<protein>
    <recommendedName>
        <fullName evidence="3">DUF2332 domain-containing protein</fullName>
    </recommendedName>
</protein>
<name>A0A4Q7Y7Y1_9ACTN</name>
<accession>A0A4Q7Y7Y1</accession>
<dbReference type="OrthoDB" id="8899077at2"/>
<keyword evidence="2" id="KW-1185">Reference proteome</keyword>
<evidence type="ECO:0000313" key="1">
    <source>
        <dbReference type="EMBL" id="RZU32684.1"/>
    </source>
</evidence>
<dbReference type="Pfam" id="PF10094">
    <property type="entry name" value="DUF2332"/>
    <property type="match status" value="1"/>
</dbReference>
<dbReference type="EMBL" id="SHKV01000001">
    <property type="protein sequence ID" value="RZU32684.1"/>
    <property type="molecule type" value="Genomic_DNA"/>
</dbReference>
<sequence length="328" mass="34944">MTEEDLTRIARGYRSFTAGARYSSPLYAELAEHVAGSATVLRFLAALPTGKRQPNLLFAALQFLGGAPVDGAELDRRVADDAERLRATMLARATQTNEPARCGALLPVLAQLDAPLTLVEVGASAGLCLYPDRYGYDYDGVRVGPADTVRIAVTTSGGVPVPRRLPTVVARIGVDLNPLDPADPDDRAWLRALVWPGPAADERLHRLDAAADVAADEPATLLHGDLVDRLPDALGFAAPGSTVVVMHTAVLPYVPEEVRGRFADAVRDLPVRWLAQEPPGMVPGTGERPDDAWGAHFVVSLDRRPLARSAPHGGRLEWLGGGLETSPA</sequence>
<gene>
    <name evidence="1" type="ORF">BKA19_2384</name>
</gene>
<evidence type="ECO:0000313" key="2">
    <source>
        <dbReference type="Proteomes" id="UP000292507"/>
    </source>
</evidence>
<evidence type="ECO:0008006" key="3">
    <source>
        <dbReference type="Google" id="ProtNLM"/>
    </source>
</evidence>
<organism evidence="1 2">
    <name type="scientific">Blastococcus saxobsidens</name>
    <dbReference type="NCBI Taxonomy" id="138336"/>
    <lineage>
        <taxon>Bacteria</taxon>
        <taxon>Bacillati</taxon>
        <taxon>Actinomycetota</taxon>
        <taxon>Actinomycetes</taxon>
        <taxon>Geodermatophilales</taxon>
        <taxon>Geodermatophilaceae</taxon>
        <taxon>Blastococcus</taxon>
    </lineage>
</organism>
<reference evidence="1 2" key="1">
    <citation type="submission" date="2019-02" db="EMBL/GenBank/DDBJ databases">
        <title>Sequencing the genomes of 1000 actinobacteria strains.</title>
        <authorList>
            <person name="Klenk H.-P."/>
        </authorList>
    </citation>
    <scope>NUCLEOTIDE SEQUENCE [LARGE SCALE GENOMIC DNA]</scope>
    <source>
        <strain evidence="1 2">DSM 44509</strain>
    </source>
</reference>
<proteinExistence type="predicted"/>
<dbReference type="InterPro" id="IPR011200">
    <property type="entry name" value="UCP012608"/>
</dbReference>
<dbReference type="RefSeq" id="WP_104529531.1">
    <property type="nucleotide sequence ID" value="NZ_POQT01000029.1"/>
</dbReference>
<dbReference type="AlphaFoldDB" id="A0A4Q7Y7Y1"/>
<comment type="caution">
    <text evidence="1">The sequence shown here is derived from an EMBL/GenBank/DDBJ whole genome shotgun (WGS) entry which is preliminary data.</text>
</comment>
<dbReference type="Proteomes" id="UP000292507">
    <property type="component" value="Unassembled WGS sequence"/>
</dbReference>